<keyword evidence="3" id="KW-1185">Reference proteome</keyword>
<protein>
    <submittedName>
        <fullName evidence="2">Uncharacterized protein</fullName>
    </submittedName>
</protein>
<name>A0A7J6WBT7_THATH</name>
<sequence length="125" mass="13263">MASSNFSEEGSNSQLDINSDALSEVFGPDHKNRVRGIGSNISKRQYHRSVAAKAIIEEVNSMSVAEVRTDVANVKTDVAGVKTDMADLKSMMQTMLQHVSSLVGGTVQSSPVVPSHSAEVGSNSQ</sequence>
<evidence type="ECO:0000313" key="3">
    <source>
        <dbReference type="Proteomes" id="UP000554482"/>
    </source>
</evidence>
<feature type="non-terminal residue" evidence="2">
    <location>
        <position position="1"/>
    </location>
</feature>
<accession>A0A7J6WBT7</accession>
<dbReference type="AlphaFoldDB" id="A0A7J6WBT7"/>
<reference evidence="2 3" key="1">
    <citation type="submission" date="2020-06" db="EMBL/GenBank/DDBJ databases">
        <title>Transcriptomic and genomic resources for Thalictrum thalictroides and T. hernandezii: Facilitating candidate gene discovery in an emerging model plant lineage.</title>
        <authorList>
            <person name="Arias T."/>
            <person name="Riano-Pachon D.M."/>
            <person name="Di Stilio V.S."/>
        </authorList>
    </citation>
    <scope>NUCLEOTIDE SEQUENCE [LARGE SCALE GENOMIC DNA]</scope>
    <source>
        <strain evidence="3">cv. WT478/WT964</strain>
        <tissue evidence="2">Leaves</tissue>
    </source>
</reference>
<evidence type="ECO:0000313" key="2">
    <source>
        <dbReference type="EMBL" id="KAF5194397.1"/>
    </source>
</evidence>
<feature type="region of interest" description="Disordered" evidence="1">
    <location>
        <begin position="1"/>
        <end position="39"/>
    </location>
</feature>
<gene>
    <name evidence="2" type="ORF">FRX31_016016</name>
</gene>
<organism evidence="2 3">
    <name type="scientific">Thalictrum thalictroides</name>
    <name type="common">Rue-anemone</name>
    <name type="synonym">Anemone thalictroides</name>
    <dbReference type="NCBI Taxonomy" id="46969"/>
    <lineage>
        <taxon>Eukaryota</taxon>
        <taxon>Viridiplantae</taxon>
        <taxon>Streptophyta</taxon>
        <taxon>Embryophyta</taxon>
        <taxon>Tracheophyta</taxon>
        <taxon>Spermatophyta</taxon>
        <taxon>Magnoliopsida</taxon>
        <taxon>Ranunculales</taxon>
        <taxon>Ranunculaceae</taxon>
        <taxon>Thalictroideae</taxon>
        <taxon>Thalictrum</taxon>
    </lineage>
</organism>
<dbReference type="Gene3D" id="1.20.5.170">
    <property type="match status" value="1"/>
</dbReference>
<feature type="region of interest" description="Disordered" evidence="1">
    <location>
        <begin position="106"/>
        <end position="125"/>
    </location>
</feature>
<proteinExistence type="predicted"/>
<comment type="caution">
    <text evidence="2">The sequence shown here is derived from an EMBL/GenBank/DDBJ whole genome shotgun (WGS) entry which is preliminary data.</text>
</comment>
<dbReference type="Proteomes" id="UP000554482">
    <property type="component" value="Unassembled WGS sequence"/>
</dbReference>
<evidence type="ECO:0000256" key="1">
    <source>
        <dbReference type="SAM" id="MobiDB-lite"/>
    </source>
</evidence>
<dbReference type="EMBL" id="JABWDY010018758">
    <property type="protein sequence ID" value="KAF5194397.1"/>
    <property type="molecule type" value="Genomic_DNA"/>
</dbReference>
<feature type="compositionally biased region" description="Polar residues" evidence="1">
    <location>
        <begin position="1"/>
        <end position="21"/>
    </location>
</feature>